<dbReference type="AlphaFoldDB" id="A0AAW5SNN4"/>
<gene>
    <name evidence="4" type="ORF">H7I77_19005</name>
    <name evidence="3" type="ORF">RMCN_5750</name>
</gene>
<reference evidence="4" key="2">
    <citation type="submission" date="2020-07" db="EMBL/GenBank/DDBJ databases">
        <authorList>
            <person name="Pettersson B.M.F."/>
            <person name="Behra P.R.K."/>
            <person name="Ramesh M."/>
            <person name="Das S."/>
            <person name="Dasgupta S."/>
            <person name="Kirsebom L.A."/>
        </authorList>
    </citation>
    <scope>NUCLEOTIDE SEQUENCE</scope>
    <source>
        <strain evidence="4">DSM 44203</strain>
    </source>
</reference>
<reference evidence="3 5" key="1">
    <citation type="journal article" date="2016" name="Genome Announc.">
        <title>Draft Genome Sequences of Five Rapidly Growing Mycobacterium Species, M. thermoresistibile, M. fortuitum subsp. acetamidolyticum, M. canariasense, M. brisbanense, and M. novocastrense.</title>
        <authorList>
            <person name="Katahira K."/>
            <person name="Ogura Y."/>
            <person name="Gotoh Y."/>
            <person name="Hayashi T."/>
        </authorList>
    </citation>
    <scope>NUCLEOTIDE SEQUENCE [LARGE SCALE GENOMIC DNA]</scope>
    <source>
        <strain evidence="3 5">JCM18114</strain>
    </source>
</reference>
<dbReference type="InterPro" id="IPR050982">
    <property type="entry name" value="Auxin_biosynth/cation_transpt"/>
</dbReference>
<feature type="compositionally biased region" description="Basic and acidic residues" evidence="2">
    <location>
        <begin position="391"/>
        <end position="402"/>
    </location>
</feature>
<evidence type="ECO:0000256" key="2">
    <source>
        <dbReference type="SAM" id="MobiDB-lite"/>
    </source>
</evidence>
<dbReference type="Proteomes" id="UP000069773">
    <property type="component" value="Unassembled WGS sequence"/>
</dbReference>
<dbReference type="GO" id="GO:0050660">
    <property type="term" value="F:flavin adenine dinucleotide binding"/>
    <property type="evidence" value="ECO:0007669"/>
    <property type="project" value="TreeGrafter"/>
</dbReference>
<proteinExistence type="predicted"/>
<dbReference type="GO" id="GO:0004497">
    <property type="term" value="F:monooxygenase activity"/>
    <property type="evidence" value="ECO:0007669"/>
    <property type="project" value="TreeGrafter"/>
</dbReference>
<dbReference type="Gene3D" id="3.50.50.60">
    <property type="entry name" value="FAD/NAD(P)-binding domain"/>
    <property type="match status" value="1"/>
</dbReference>
<sequence length="402" mass="43882">MAEHDESVVIVGAGPCGLAIARQLRHECGVDALVVDRADSVASAWRNRYDGFRLNTCGWWSHLPGQRIPLRYGRWPTRDDMVDYFDEYVRRQHLRIALGCNVVRIDRGRSGWRLQTDSAPFTAAAVVVATGNYHTPVLPEWAGIEEFTGEVLHSEHYRNAAPFAGRDVLVAGAGNSATDIALQLSDGVARRVWMAVRTPPHLVPRSAAGIPVDAFSPAFERLPVPVLDQAAALMRRVWLGDLRREGLPVPRRGIYSALLTDEQIPTIGDQLVAHVKAGRIEIVAAVESFDGERVVLADGSSLAPDVVIAATGYRRGLEPLVGHHGVLDEAGRPEVNGLPCAAPGLWFAGYDEPLIGPLRSFRLQASPIARDIASHLGGRDKHHWSSTRSTASERGRRSLNEA</sequence>
<comment type="caution">
    <text evidence="4">The sequence shown here is derived from an EMBL/GenBank/DDBJ whole genome shotgun (WGS) entry which is preliminary data.</text>
</comment>
<dbReference type="PANTHER" id="PTHR43539:SF78">
    <property type="entry name" value="FLAVIN-CONTAINING MONOOXYGENASE"/>
    <property type="match status" value="1"/>
</dbReference>
<dbReference type="GO" id="GO:0005829">
    <property type="term" value="C:cytosol"/>
    <property type="evidence" value="ECO:0007669"/>
    <property type="project" value="TreeGrafter"/>
</dbReference>
<dbReference type="InterPro" id="IPR036188">
    <property type="entry name" value="FAD/NAD-bd_sf"/>
</dbReference>
<dbReference type="EMBL" id="BCTA01000094">
    <property type="protein sequence ID" value="GAT12617.1"/>
    <property type="molecule type" value="Genomic_DNA"/>
</dbReference>
<organism evidence="4 6">
    <name type="scientific">Mycolicibacterium novocastrense</name>
    <name type="common">Mycobacterium novocastrense</name>
    <dbReference type="NCBI Taxonomy" id="59813"/>
    <lineage>
        <taxon>Bacteria</taxon>
        <taxon>Bacillati</taxon>
        <taxon>Actinomycetota</taxon>
        <taxon>Actinomycetes</taxon>
        <taxon>Mycobacteriales</taxon>
        <taxon>Mycobacteriaceae</taxon>
        <taxon>Mycolicibacterium</taxon>
    </lineage>
</organism>
<evidence type="ECO:0000313" key="5">
    <source>
        <dbReference type="Proteomes" id="UP000069773"/>
    </source>
</evidence>
<dbReference type="Pfam" id="PF13738">
    <property type="entry name" value="Pyr_redox_3"/>
    <property type="match status" value="1"/>
</dbReference>
<protein>
    <submittedName>
        <fullName evidence="3">FAD-dependent pyridine nucleotide-disulfide oxidoreductase</fullName>
    </submittedName>
    <submittedName>
        <fullName evidence="4">NAD(P)/FAD-dependent oxidoreductase</fullName>
    </submittedName>
</protein>
<dbReference type="RefSeq" id="WP_084377833.1">
    <property type="nucleotide sequence ID" value="NZ_BCTA01000094.1"/>
</dbReference>
<evidence type="ECO:0000313" key="6">
    <source>
        <dbReference type="Proteomes" id="UP001207528"/>
    </source>
</evidence>
<dbReference type="EMBL" id="JACKTI010000047">
    <property type="protein sequence ID" value="MCV7025414.1"/>
    <property type="molecule type" value="Genomic_DNA"/>
</dbReference>
<evidence type="ECO:0000313" key="3">
    <source>
        <dbReference type="EMBL" id="GAT12617.1"/>
    </source>
</evidence>
<reference evidence="4" key="3">
    <citation type="journal article" date="2022" name="BMC Genomics">
        <title>Comparative genome analysis of mycobacteria focusing on tRNA and non-coding RNA.</title>
        <authorList>
            <person name="Behra P.R.K."/>
            <person name="Pettersson B.M.F."/>
            <person name="Ramesh M."/>
            <person name="Das S."/>
            <person name="Dasgupta S."/>
            <person name="Kirsebom L.A."/>
        </authorList>
    </citation>
    <scope>NUCLEOTIDE SEQUENCE</scope>
    <source>
        <strain evidence="4">DSM 44203</strain>
    </source>
</reference>
<keyword evidence="5" id="KW-1185">Reference proteome</keyword>
<name>A0AAW5SNN4_MYCNV</name>
<feature type="region of interest" description="Disordered" evidence="2">
    <location>
        <begin position="378"/>
        <end position="402"/>
    </location>
</feature>
<dbReference type="PRINTS" id="PR00469">
    <property type="entry name" value="PNDRDTASEII"/>
</dbReference>
<dbReference type="PANTHER" id="PTHR43539">
    <property type="entry name" value="FLAVIN-BINDING MONOOXYGENASE-LIKE PROTEIN (AFU_ORTHOLOGUE AFUA_4G09220)"/>
    <property type="match status" value="1"/>
</dbReference>
<dbReference type="SUPFAM" id="SSF51905">
    <property type="entry name" value="FAD/NAD(P)-binding domain"/>
    <property type="match status" value="2"/>
</dbReference>
<dbReference type="Proteomes" id="UP001207528">
    <property type="component" value="Unassembled WGS sequence"/>
</dbReference>
<evidence type="ECO:0000256" key="1">
    <source>
        <dbReference type="ARBA" id="ARBA00023002"/>
    </source>
</evidence>
<evidence type="ECO:0000313" key="4">
    <source>
        <dbReference type="EMBL" id="MCV7025414.1"/>
    </source>
</evidence>
<keyword evidence="1" id="KW-0560">Oxidoreductase</keyword>
<accession>A0AAW5SNN4</accession>
<dbReference type="PRINTS" id="PR00368">
    <property type="entry name" value="FADPNR"/>
</dbReference>